<sequence length="131" mass="13771">SLNIGGSSPIKPQTTYVSTVITNYADHHAADHYGGSTSSSSSSTSVPLHHHHTQGSHHLTTSGGSVSVAGAAVGVSSLPPHMPPQLLTYQTTASTSQHILPNSQQLSHQVQKEIPVLEPLEDSNIKYEQSS</sequence>
<feature type="compositionally biased region" description="Polar residues" evidence="1">
    <location>
        <begin position="87"/>
        <end position="109"/>
    </location>
</feature>
<gene>
    <name evidence="2" type="ORF">OTU49_010994</name>
</gene>
<dbReference type="AlphaFoldDB" id="A0AAW0W6C6"/>
<proteinExistence type="predicted"/>
<dbReference type="Proteomes" id="UP001445076">
    <property type="component" value="Unassembled WGS sequence"/>
</dbReference>
<feature type="non-terminal residue" evidence="2">
    <location>
        <position position="1"/>
    </location>
</feature>
<comment type="caution">
    <text evidence="2">The sequence shown here is derived from an EMBL/GenBank/DDBJ whole genome shotgun (WGS) entry which is preliminary data.</text>
</comment>
<evidence type="ECO:0000313" key="2">
    <source>
        <dbReference type="EMBL" id="KAK8724944.1"/>
    </source>
</evidence>
<keyword evidence="3" id="KW-1185">Reference proteome</keyword>
<reference evidence="2 3" key="1">
    <citation type="journal article" date="2024" name="BMC Genomics">
        <title>Genome assembly of redclaw crayfish (Cherax quadricarinatus) provides insights into its immune adaptation and hypoxia tolerance.</title>
        <authorList>
            <person name="Liu Z."/>
            <person name="Zheng J."/>
            <person name="Li H."/>
            <person name="Fang K."/>
            <person name="Wang S."/>
            <person name="He J."/>
            <person name="Zhou D."/>
            <person name="Weng S."/>
            <person name="Chi M."/>
            <person name="Gu Z."/>
            <person name="He J."/>
            <person name="Li F."/>
            <person name="Wang M."/>
        </authorList>
    </citation>
    <scope>NUCLEOTIDE SEQUENCE [LARGE SCALE GENOMIC DNA]</scope>
    <source>
        <strain evidence="2">ZL_2023a</strain>
    </source>
</reference>
<organism evidence="2 3">
    <name type="scientific">Cherax quadricarinatus</name>
    <name type="common">Australian red claw crayfish</name>
    <dbReference type="NCBI Taxonomy" id="27406"/>
    <lineage>
        <taxon>Eukaryota</taxon>
        <taxon>Metazoa</taxon>
        <taxon>Ecdysozoa</taxon>
        <taxon>Arthropoda</taxon>
        <taxon>Crustacea</taxon>
        <taxon>Multicrustacea</taxon>
        <taxon>Malacostraca</taxon>
        <taxon>Eumalacostraca</taxon>
        <taxon>Eucarida</taxon>
        <taxon>Decapoda</taxon>
        <taxon>Pleocyemata</taxon>
        <taxon>Astacidea</taxon>
        <taxon>Parastacoidea</taxon>
        <taxon>Parastacidae</taxon>
        <taxon>Cherax</taxon>
    </lineage>
</organism>
<feature type="compositionally biased region" description="Low complexity" evidence="1">
    <location>
        <begin position="56"/>
        <end position="77"/>
    </location>
</feature>
<protein>
    <submittedName>
        <fullName evidence="2">Uncharacterized protein</fullName>
    </submittedName>
</protein>
<accession>A0AAW0W6C6</accession>
<dbReference type="EMBL" id="JARKIK010000084">
    <property type="protein sequence ID" value="KAK8724944.1"/>
    <property type="molecule type" value="Genomic_DNA"/>
</dbReference>
<evidence type="ECO:0000313" key="3">
    <source>
        <dbReference type="Proteomes" id="UP001445076"/>
    </source>
</evidence>
<feature type="region of interest" description="Disordered" evidence="1">
    <location>
        <begin position="29"/>
        <end position="131"/>
    </location>
</feature>
<feature type="compositionally biased region" description="Low complexity" evidence="1">
    <location>
        <begin position="36"/>
        <end position="45"/>
    </location>
</feature>
<evidence type="ECO:0000256" key="1">
    <source>
        <dbReference type="SAM" id="MobiDB-lite"/>
    </source>
</evidence>
<name>A0AAW0W6C6_CHEQU</name>